<dbReference type="PANTHER" id="PTHR40590:SF1">
    <property type="entry name" value="CYTOPLASMIC PROTEIN"/>
    <property type="match status" value="1"/>
</dbReference>
<dbReference type="RefSeq" id="WP_116046335.1">
    <property type="nucleotide sequence ID" value="NZ_QUBQ01000002.1"/>
</dbReference>
<feature type="domain" description="Copper amine oxidase-like N-terminal" evidence="2">
    <location>
        <begin position="39"/>
        <end position="145"/>
    </location>
</feature>
<feature type="signal peptide" evidence="1">
    <location>
        <begin position="1"/>
        <end position="24"/>
    </location>
</feature>
<dbReference type="InterPro" id="IPR036582">
    <property type="entry name" value="Mao_N_sf"/>
</dbReference>
<sequence>MKKKWTSLLAAFVMVFVLATGVQAQGNTATASEAVKVWINDDEVQFGANAPVVVNGTTLVPVRAVLESLGYALAWDEDEQVVVAEKYGFSIAVQIGNPVGGVNGASKELAIAPQILKGSTYVPIAFISEAIGYELKWDAASRTVLLSKEASKGYLWKVEKDGAEVYLMGSIHVGDPNLYPLRDEVEQAFDDADHLVVEVDITKAGEESVQKEIAAIQVYSDGSTLKDHVSGDTYARVQSFLEEIGLESNAYDTYKPWSVNLDMTNYAAAVAGYQGGIGIDMYYLNRALATEKPILELESFTSQLGLFDSFSKELQESQLNETLDGIFGVKETTEPTINALADLWIQGDDKGLEALVSEIQKQEEFYEKLIKKRHTGMLEKIEGYLNNEKKESYFVVAGYLHMLGKDGLVTLLQEKGYTVTRI</sequence>
<feature type="chain" id="PRO_5016596106" evidence="1">
    <location>
        <begin position="25"/>
        <end position="422"/>
    </location>
</feature>
<organism evidence="3 4">
    <name type="scientific">Paenibacillus paeoniae</name>
    <dbReference type="NCBI Taxonomy" id="2292705"/>
    <lineage>
        <taxon>Bacteria</taxon>
        <taxon>Bacillati</taxon>
        <taxon>Bacillota</taxon>
        <taxon>Bacilli</taxon>
        <taxon>Bacillales</taxon>
        <taxon>Paenibacillaceae</taxon>
        <taxon>Paenibacillus</taxon>
    </lineage>
</organism>
<evidence type="ECO:0000313" key="3">
    <source>
        <dbReference type="EMBL" id="REK74739.1"/>
    </source>
</evidence>
<dbReference type="EMBL" id="QUBQ01000002">
    <property type="protein sequence ID" value="REK74739.1"/>
    <property type="molecule type" value="Genomic_DNA"/>
</dbReference>
<keyword evidence="1" id="KW-0732">Signal</keyword>
<reference evidence="3 4" key="1">
    <citation type="submission" date="2018-08" db="EMBL/GenBank/DDBJ databases">
        <title>Paenibacillus sp. M4BSY-1, whole genome shotgun sequence.</title>
        <authorList>
            <person name="Tuo L."/>
        </authorList>
    </citation>
    <scope>NUCLEOTIDE SEQUENCE [LARGE SCALE GENOMIC DNA]</scope>
    <source>
        <strain evidence="3 4">M4BSY-1</strain>
    </source>
</reference>
<proteinExistence type="predicted"/>
<evidence type="ECO:0000259" key="2">
    <source>
        <dbReference type="Pfam" id="PF07833"/>
    </source>
</evidence>
<dbReference type="InterPro" id="IPR012854">
    <property type="entry name" value="Cu_amine_oxidase-like_N"/>
</dbReference>
<dbReference type="InterPro" id="IPR047111">
    <property type="entry name" value="YbaP-like"/>
</dbReference>
<dbReference type="OrthoDB" id="357294at2"/>
<evidence type="ECO:0000256" key="1">
    <source>
        <dbReference type="SAM" id="SignalP"/>
    </source>
</evidence>
<dbReference type="SUPFAM" id="SSF55383">
    <property type="entry name" value="Copper amine oxidase, domain N"/>
    <property type="match status" value="1"/>
</dbReference>
<dbReference type="InterPro" id="IPR002816">
    <property type="entry name" value="TraB/PrgY/GumN_fam"/>
</dbReference>
<comment type="caution">
    <text evidence="3">The sequence shown here is derived from an EMBL/GenBank/DDBJ whole genome shotgun (WGS) entry which is preliminary data.</text>
</comment>
<accession>A0A371PFL8</accession>
<dbReference type="Gene3D" id="3.30.457.10">
    <property type="entry name" value="Copper amine oxidase-like, N-terminal domain"/>
    <property type="match status" value="1"/>
</dbReference>
<keyword evidence="4" id="KW-1185">Reference proteome</keyword>
<dbReference type="AlphaFoldDB" id="A0A371PFL8"/>
<dbReference type="PANTHER" id="PTHR40590">
    <property type="entry name" value="CYTOPLASMIC PROTEIN-RELATED"/>
    <property type="match status" value="1"/>
</dbReference>
<dbReference type="CDD" id="cd14789">
    <property type="entry name" value="Tiki"/>
    <property type="match status" value="1"/>
</dbReference>
<protein>
    <submittedName>
        <fullName evidence="3">Polysaccharide biosynthesis protein GumN</fullName>
    </submittedName>
</protein>
<dbReference type="Proteomes" id="UP000261905">
    <property type="component" value="Unassembled WGS sequence"/>
</dbReference>
<gene>
    <name evidence="3" type="ORF">DX130_13785</name>
</gene>
<name>A0A371PFL8_9BACL</name>
<evidence type="ECO:0000313" key="4">
    <source>
        <dbReference type="Proteomes" id="UP000261905"/>
    </source>
</evidence>
<dbReference type="Pfam" id="PF01963">
    <property type="entry name" value="TraB_PrgY_gumN"/>
    <property type="match status" value="1"/>
</dbReference>
<dbReference type="Pfam" id="PF07833">
    <property type="entry name" value="Cu_amine_oxidN1"/>
    <property type="match status" value="1"/>
</dbReference>